<dbReference type="AlphaFoldDB" id="A0A1B4Y6Q4"/>
<evidence type="ECO:0000256" key="1">
    <source>
        <dbReference type="SAM" id="Phobius"/>
    </source>
</evidence>
<gene>
    <name evidence="2" type="ORF">SHTP_3744</name>
</gene>
<dbReference type="EMBL" id="AP017624">
    <property type="protein sequence ID" value="BAV42723.1"/>
    <property type="molecule type" value="Genomic_DNA"/>
</dbReference>
<proteinExistence type="predicted"/>
<organism evidence="2 3">
    <name type="scientific">Mycobacterium ulcerans subsp. shinshuense</name>
    <dbReference type="NCBI Taxonomy" id="1124626"/>
    <lineage>
        <taxon>Bacteria</taxon>
        <taxon>Bacillati</taxon>
        <taxon>Actinomycetota</taxon>
        <taxon>Actinomycetes</taxon>
        <taxon>Mycobacteriales</taxon>
        <taxon>Mycobacteriaceae</taxon>
        <taxon>Mycobacterium</taxon>
        <taxon>Mycobacterium ulcerans group</taxon>
    </lineage>
</organism>
<accession>A0A1B4Y6Q4</accession>
<keyword evidence="1" id="KW-0812">Transmembrane</keyword>
<feature type="transmembrane region" description="Helical" evidence="1">
    <location>
        <begin position="42"/>
        <end position="59"/>
    </location>
</feature>
<sequence>MPPNSTTYLVIAVAVVAACLAGAIAGFAFARLRPGVLHARRYVAIMGFAWLLLAVSAIANAIRGSLWGTVGSLVLLVLIPTAVYSKLRNNSPS</sequence>
<name>A0A1B4Y6Q4_MYCUL</name>
<evidence type="ECO:0008006" key="4">
    <source>
        <dbReference type="Google" id="ProtNLM"/>
    </source>
</evidence>
<protein>
    <recommendedName>
        <fullName evidence="4">Transmembrane protein</fullName>
    </recommendedName>
</protein>
<evidence type="ECO:0000313" key="2">
    <source>
        <dbReference type="EMBL" id="BAV42723.1"/>
    </source>
</evidence>
<keyword evidence="1" id="KW-0472">Membrane</keyword>
<feature type="transmembrane region" description="Helical" evidence="1">
    <location>
        <begin position="6"/>
        <end position="30"/>
    </location>
</feature>
<evidence type="ECO:0000313" key="3">
    <source>
        <dbReference type="Proteomes" id="UP000218067"/>
    </source>
</evidence>
<feature type="transmembrane region" description="Helical" evidence="1">
    <location>
        <begin position="65"/>
        <end position="84"/>
    </location>
</feature>
<dbReference type="Proteomes" id="UP000218067">
    <property type="component" value="Chromosome"/>
</dbReference>
<reference evidence="2 3" key="1">
    <citation type="submission" date="2016-08" db="EMBL/GenBank/DDBJ databases">
        <title>Complete genome sequence of Mycobacterium shinshuense, a subspecies of M. ulcerans.</title>
        <authorList>
            <person name="Yoshida M."/>
            <person name="Ogura Y."/>
            <person name="Hayashi T."/>
            <person name="Hoshino Y."/>
        </authorList>
    </citation>
    <scope>NUCLEOTIDE SEQUENCE [LARGE SCALE GENOMIC DNA]</scope>
    <source>
        <strain evidence="3">ATCC 33728</strain>
    </source>
</reference>
<keyword evidence="1" id="KW-1133">Transmembrane helix</keyword>